<evidence type="ECO:0000256" key="1">
    <source>
        <dbReference type="SAM" id="MobiDB-lite"/>
    </source>
</evidence>
<proteinExistence type="predicted"/>
<evidence type="ECO:0000313" key="3">
    <source>
        <dbReference type="Proteomes" id="UP001257739"/>
    </source>
</evidence>
<comment type="caution">
    <text evidence="2">The sequence shown here is derived from an EMBL/GenBank/DDBJ whole genome shotgun (WGS) entry which is preliminary data.</text>
</comment>
<dbReference type="EMBL" id="JAVDWH010000001">
    <property type="protein sequence ID" value="MDR7086802.1"/>
    <property type="molecule type" value="Genomic_DNA"/>
</dbReference>
<gene>
    <name evidence="2" type="ORF">J2X11_001641</name>
</gene>
<reference evidence="2 3" key="1">
    <citation type="submission" date="2023-07" db="EMBL/GenBank/DDBJ databases">
        <title>Sorghum-associated microbial communities from plants grown in Nebraska, USA.</title>
        <authorList>
            <person name="Schachtman D."/>
        </authorList>
    </citation>
    <scope>NUCLEOTIDE SEQUENCE [LARGE SCALE GENOMIC DNA]</scope>
    <source>
        <strain evidence="2 3">BE248</strain>
    </source>
</reference>
<accession>A0ABU1UNP2</accession>
<dbReference type="RefSeq" id="WP_309969344.1">
    <property type="nucleotide sequence ID" value="NZ_JAVDWH010000001.1"/>
</dbReference>
<feature type="region of interest" description="Disordered" evidence="1">
    <location>
        <begin position="1"/>
        <end position="26"/>
    </location>
</feature>
<protein>
    <submittedName>
        <fullName evidence="2">Uncharacterized protein</fullName>
    </submittedName>
</protein>
<keyword evidence="3" id="KW-1185">Reference proteome</keyword>
<evidence type="ECO:0000313" key="2">
    <source>
        <dbReference type="EMBL" id="MDR7086802.1"/>
    </source>
</evidence>
<name>A0ABU1UNP2_9ACTN</name>
<dbReference type="Proteomes" id="UP001257739">
    <property type="component" value="Unassembled WGS sequence"/>
</dbReference>
<sequence>MTETPADDVTTPEPESAEVESTGNERIDEALKRLESLDELDINDHPEQFDAIHQALRESLASAGRDGDAPESP</sequence>
<organism evidence="2 3">
    <name type="scientific">Aeromicrobium panaciterrae</name>
    <dbReference type="NCBI Taxonomy" id="363861"/>
    <lineage>
        <taxon>Bacteria</taxon>
        <taxon>Bacillati</taxon>
        <taxon>Actinomycetota</taxon>
        <taxon>Actinomycetes</taxon>
        <taxon>Propionibacteriales</taxon>
        <taxon>Nocardioidaceae</taxon>
        <taxon>Aeromicrobium</taxon>
    </lineage>
</organism>